<evidence type="ECO:0000313" key="3">
    <source>
        <dbReference type="Proteomes" id="UP000266042"/>
    </source>
</evidence>
<dbReference type="Proteomes" id="UP000266042">
    <property type="component" value="Unassembled WGS sequence"/>
</dbReference>
<gene>
    <name evidence="2" type="ORF">SMC3_08320</name>
</gene>
<name>A0A398DB81_9BACT</name>
<evidence type="ECO:0000256" key="1">
    <source>
        <dbReference type="SAM" id="MobiDB-lite"/>
    </source>
</evidence>
<dbReference type="EMBL" id="QXIW01000033">
    <property type="protein sequence ID" value="RIE11783.1"/>
    <property type="molecule type" value="Genomic_DNA"/>
</dbReference>
<sequence>MSGVKTTGWEGHLEHRYETEELVYWRARMEEVLLSGHGYVPDLLHAYGRVMAYRDELSPGEWFWCPDCGGRGGGAWLFGEEPHRYCGACSGTGILLTCEQRYPAGEASSPRAWFSLLCRLRHLHEREHAFGVQLLGREQQFERDSPIDGFVRWRAWMKSDLEGGGRVTMGTVYAIRQMMPCRRKLAPAAWIPCPECHERGLWMEDGRQRWCHRCYGTGILLACEQQESAQLEQAPTGRRPCSREPGRPDAPMDVLPERLP</sequence>
<dbReference type="RefSeq" id="WP_119090046.1">
    <property type="nucleotide sequence ID" value="NZ_QXIW01000033.1"/>
</dbReference>
<dbReference type="AlphaFoldDB" id="A0A398DB81"/>
<feature type="region of interest" description="Disordered" evidence="1">
    <location>
        <begin position="231"/>
        <end position="260"/>
    </location>
</feature>
<evidence type="ECO:0000313" key="2">
    <source>
        <dbReference type="EMBL" id="RIE11783.1"/>
    </source>
</evidence>
<reference evidence="2 3" key="1">
    <citation type="submission" date="2018-09" db="EMBL/GenBank/DDBJ databases">
        <title>Discovery and Ecogenomic Context for Candidatus Cryosericales, a Global Caldiserica Order Active in Thawing Permafrost.</title>
        <authorList>
            <person name="Martinez M.A."/>
            <person name="Woodcroft B.J."/>
            <person name="Ignacio Espinoza J.C."/>
            <person name="Zayed A."/>
            <person name="Singleton C.M."/>
            <person name="Boyd J."/>
            <person name="Li Y.-F."/>
            <person name="Purvine S."/>
            <person name="Maughan H."/>
            <person name="Hodgkins S.B."/>
            <person name="Anderson D."/>
            <person name="Sederholm M."/>
            <person name="Temperton B."/>
            <person name="Saleska S.R."/>
            <person name="Tyson G.W."/>
            <person name="Rich V.I."/>
        </authorList>
    </citation>
    <scope>NUCLEOTIDE SEQUENCE [LARGE SCALE GENOMIC DNA]</scope>
    <source>
        <strain evidence="2 3">SMC3</strain>
    </source>
</reference>
<organism evidence="2 3">
    <name type="scientific">Candidatus Cryosericum hinesii</name>
    <dbReference type="NCBI Taxonomy" id="2290915"/>
    <lineage>
        <taxon>Bacteria</taxon>
        <taxon>Pseudomonadati</taxon>
        <taxon>Caldisericota/Cryosericota group</taxon>
        <taxon>Candidatus Cryosericota</taxon>
        <taxon>Candidatus Cryosericia</taxon>
        <taxon>Candidatus Cryosericales</taxon>
        <taxon>Candidatus Cryosericaceae</taxon>
        <taxon>Candidatus Cryosericum</taxon>
    </lineage>
</organism>
<protein>
    <submittedName>
        <fullName evidence="2">Uncharacterized protein</fullName>
    </submittedName>
</protein>
<proteinExistence type="predicted"/>
<accession>A0A398DB81</accession>
<comment type="caution">
    <text evidence="2">The sequence shown here is derived from an EMBL/GenBank/DDBJ whole genome shotgun (WGS) entry which is preliminary data.</text>
</comment>